<dbReference type="GO" id="GO:0042910">
    <property type="term" value="F:xenobiotic transmembrane transporter activity"/>
    <property type="evidence" value="ECO:0007669"/>
    <property type="project" value="InterPro"/>
</dbReference>
<evidence type="ECO:0000313" key="9">
    <source>
        <dbReference type="EMBL" id="KFE67472.1"/>
    </source>
</evidence>
<dbReference type="PIRSF" id="PIRSF006603">
    <property type="entry name" value="DinF"/>
    <property type="match status" value="1"/>
</dbReference>
<dbReference type="GO" id="GO:0015297">
    <property type="term" value="F:antiporter activity"/>
    <property type="evidence" value="ECO:0007669"/>
    <property type="project" value="InterPro"/>
</dbReference>
<dbReference type="PANTHER" id="PTHR43549">
    <property type="entry name" value="MULTIDRUG RESISTANCE PROTEIN YPNP-RELATED"/>
    <property type="match status" value="1"/>
</dbReference>
<protein>
    <submittedName>
        <fullName evidence="9">Multi antimicrobial extrusion protein (Na(+)/drug antiporter), MATE family of MDR efflux pump</fullName>
    </submittedName>
</protein>
<proteinExistence type="predicted"/>
<feature type="transmembrane region" description="Helical" evidence="8">
    <location>
        <begin position="327"/>
        <end position="348"/>
    </location>
</feature>
<dbReference type="PATRIC" id="fig|394096.3.peg.4856"/>
<dbReference type="NCBIfam" id="TIGR00797">
    <property type="entry name" value="matE"/>
    <property type="match status" value="1"/>
</dbReference>
<evidence type="ECO:0000256" key="4">
    <source>
        <dbReference type="ARBA" id="ARBA00022692"/>
    </source>
</evidence>
<dbReference type="InterPro" id="IPR048279">
    <property type="entry name" value="MdtK-like"/>
</dbReference>
<dbReference type="STRING" id="394096.DB31_8825"/>
<dbReference type="AlphaFoldDB" id="A0A085WIF9"/>
<feature type="transmembrane region" description="Helical" evidence="8">
    <location>
        <begin position="368"/>
        <end position="385"/>
    </location>
</feature>
<feature type="transmembrane region" description="Helical" evidence="8">
    <location>
        <begin position="144"/>
        <end position="163"/>
    </location>
</feature>
<keyword evidence="4 8" id="KW-0812">Transmembrane</keyword>
<dbReference type="Proteomes" id="UP000028725">
    <property type="component" value="Unassembled WGS sequence"/>
</dbReference>
<feature type="region of interest" description="Disordered" evidence="7">
    <location>
        <begin position="460"/>
        <end position="479"/>
    </location>
</feature>
<comment type="subcellular location">
    <subcellularLocation>
        <location evidence="1">Cell membrane</location>
        <topology evidence="1">Multi-pass membrane protein</topology>
    </subcellularLocation>
</comment>
<feature type="transmembrane region" description="Helical" evidence="8">
    <location>
        <begin position="20"/>
        <end position="43"/>
    </location>
</feature>
<dbReference type="Pfam" id="PF01554">
    <property type="entry name" value="MatE"/>
    <property type="match status" value="2"/>
</dbReference>
<evidence type="ECO:0000256" key="2">
    <source>
        <dbReference type="ARBA" id="ARBA00022448"/>
    </source>
</evidence>
<feature type="transmembrane region" description="Helical" evidence="8">
    <location>
        <begin position="397"/>
        <end position="416"/>
    </location>
</feature>
<dbReference type="GO" id="GO:0005886">
    <property type="term" value="C:plasma membrane"/>
    <property type="evidence" value="ECO:0007669"/>
    <property type="project" value="UniProtKB-SubCell"/>
</dbReference>
<feature type="transmembrane region" description="Helical" evidence="8">
    <location>
        <begin position="295"/>
        <end position="315"/>
    </location>
</feature>
<name>A0A085WIF9_9BACT</name>
<sequence length="479" mass="51612">MYKPQSMSPGFGRDLTTGSIPRHMVAFSIPMLVGSFLQTAYSFVNAIWVGQFLGTAALATVTVSFPVIFVLAAIGMGLTMATNILVSQNYGAKRMDALRQVVDSSTVLIYSLAIVLTVLGELLAPSILRAMDTPEDIFEPSVSYLRVFLLTLPFSFGVFVIRSMLQGVGDSKTPLYFQVGSLLATTALDPVLMFGWLGLPKLGLVGTAWASLVSQIGLLLALIVWLRRKKSPVAPAWPRLSHLGPVTWQTLRIGLPSSVQQSFISIGIVLVTGIVNGFGEVATAAFGAASRIDQIAFMPAMTFGMAISTLAGQNLGAGHHHRVKEIFWWGCLFSGGITLIISVVAVLFPEALLRIFVKDAPVLELGVSYLHIVGACYVFFALLFVSNGIINGAGHTLTTTVFSLISLWVVRVPGAYWLSRSLGHVRGVWYALSLSFLVSFFVSMAYYFSGRWRKPIAKKAPGPAAPDPAEVFGHETGEA</sequence>
<evidence type="ECO:0000256" key="3">
    <source>
        <dbReference type="ARBA" id="ARBA00022475"/>
    </source>
</evidence>
<organism evidence="9 10">
    <name type="scientific">Hyalangium minutum</name>
    <dbReference type="NCBI Taxonomy" id="394096"/>
    <lineage>
        <taxon>Bacteria</taxon>
        <taxon>Pseudomonadati</taxon>
        <taxon>Myxococcota</taxon>
        <taxon>Myxococcia</taxon>
        <taxon>Myxococcales</taxon>
        <taxon>Cystobacterineae</taxon>
        <taxon>Archangiaceae</taxon>
        <taxon>Hyalangium</taxon>
    </lineage>
</organism>
<evidence type="ECO:0000256" key="8">
    <source>
        <dbReference type="SAM" id="Phobius"/>
    </source>
</evidence>
<keyword evidence="5 8" id="KW-1133">Transmembrane helix</keyword>
<keyword evidence="3" id="KW-1003">Cell membrane</keyword>
<feature type="transmembrane region" description="Helical" evidence="8">
    <location>
        <begin position="203"/>
        <end position="226"/>
    </location>
</feature>
<dbReference type="PANTHER" id="PTHR43549:SF3">
    <property type="entry name" value="MULTIDRUG RESISTANCE PROTEIN YPNP-RELATED"/>
    <property type="match status" value="1"/>
</dbReference>
<evidence type="ECO:0000256" key="5">
    <source>
        <dbReference type="ARBA" id="ARBA00022989"/>
    </source>
</evidence>
<feature type="transmembrane region" description="Helical" evidence="8">
    <location>
        <begin position="428"/>
        <end position="449"/>
    </location>
</feature>
<feature type="transmembrane region" description="Helical" evidence="8">
    <location>
        <begin position="262"/>
        <end position="289"/>
    </location>
</feature>
<feature type="transmembrane region" description="Helical" evidence="8">
    <location>
        <begin position="107"/>
        <end position="124"/>
    </location>
</feature>
<accession>A0A085WIF9</accession>
<dbReference type="InterPro" id="IPR052031">
    <property type="entry name" value="Membrane_Transporter-Flippase"/>
</dbReference>
<evidence type="ECO:0000256" key="1">
    <source>
        <dbReference type="ARBA" id="ARBA00004651"/>
    </source>
</evidence>
<reference evidence="9 10" key="1">
    <citation type="submission" date="2014-04" db="EMBL/GenBank/DDBJ databases">
        <title>Genome assembly of Hyalangium minutum DSM 14724.</title>
        <authorList>
            <person name="Sharma G."/>
            <person name="Subramanian S."/>
        </authorList>
    </citation>
    <scope>NUCLEOTIDE SEQUENCE [LARGE SCALE GENOMIC DNA]</scope>
    <source>
        <strain evidence="9 10">DSM 14724</strain>
    </source>
</reference>
<dbReference type="EMBL" id="JMCB01000008">
    <property type="protein sequence ID" value="KFE67472.1"/>
    <property type="molecule type" value="Genomic_DNA"/>
</dbReference>
<gene>
    <name evidence="9" type="ORF">DB31_8825</name>
</gene>
<evidence type="ECO:0000256" key="7">
    <source>
        <dbReference type="SAM" id="MobiDB-lite"/>
    </source>
</evidence>
<feature type="transmembrane region" description="Helical" evidence="8">
    <location>
        <begin position="175"/>
        <end position="197"/>
    </location>
</feature>
<evidence type="ECO:0000256" key="6">
    <source>
        <dbReference type="ARBA" id="ARBA00023136"/>
    </source>
</evidence>
<keyword evidence="10" id="KW-1185">Reference proteome</keyword>
<keyword evidence="2" id="KW-0813">Transport</keyword>
<comment type="caution">
    <text evidence="9">The sequence shown here is derived from an EMBL/GenBank/DDBJ whole genome shotgun (WGS) entry which is preliminary data.</text>
</comment>
<dbReference type="InterPro" id="IPR002528">
    <property type="entry name" value="MATE_fam"/>
</dbReference>
<feature type="transmembrane region" description="Helical" evidence="8">
    <location>
        <begin position="63"/>
        <end position="86"/>
    </location>
</feature>
<dbReference type="CDD" id="cd13138">
    <property type="entry name" value="MATE_yoeA_like"/>
    <property type="match status" value="1"/>
</dbReference>
<keyword evidence="6 8" id="KW-0472">Membrane</keyword>
<evidence type="ECO:0000313" key="10">
    <source>
        <dbReference type="Proteomes" id="UP000028725"/>
    </source>
</evidence>